<keyword evidence="3" id="KW-1185">Reference proteome</keyword>
<proteinExistence type="predicted"/>
<evidence type="ECO:0000313" key="2">
    <source>
        <dbReference type="EMBL" id="OAQ20513.1"/>
    </source>
</evidence>
<dbReference type="Pfam" id="PF09723">
    <property type="entry name" value="Zn_ribbon_8"/>
    <property type="match status" value="1"/>
</dbReference>
<dbReference type="PANTHER" id="PTHR34404:SF3">
    <property type="entry name" value="REGULATORY PROTEIN, FMDB FAMILY"/>
    <property type="match status" value="1"/>
</dbReference>
<dbReference type="Proteomes" id="UP000078390">
    <property type="component" value="Unassembled WGS sequence"/>
</dbReference>
<dbReference type="Gene3D" id="2.20.28.30">
    <property type="entry name" value="RNA polymerase ii, chain L"/>
    <property type="match status" value="1"/>
</dbReference>
<gene>
    <name evidence="2" type="ORF">TDIS_1422</name>
</gene>
<sequence>MPIYEFRCEDCGEKFEKLCFGLRDEREINCPRCGSHRVRKELSSFACGLGGSGSFGFGSCGSRGHGFGFG</sequence>
<accession>A0A179D3F3</accession>
<dbReference type="RefSeq" id="WP_068670763.1">
    <property type="nucleotide sequence ID" value="NZ_LWLG01000010.1"/>
</dbReference>
<dbReference type="NCBIfam" id="TIGR02605">
    <property type="entry name" value="CxxC_CxxC_SSSS"/>
    <property type="match status" value="1"/>
</dbReference>
<reference evidence="2 3" key="1">
    <citation type="submission" date="2016-04" db="EMBL/GenBank/DDBJ databases">
        <title>Genome analysis of Thermosulfurimonas dismutans, the first thermophilic sulfur-disproportionating bacterium of the phylum Thermodesulfobacteria.</title>
        <authorList>
            <person name="Mardanov A.V."/>
            <person name="Beletsky A.V."/>
            <person name="Kadnikov V.V."/>
            <person name="Slobodkin A.I."/>
            <person name="Ravin N.V."/>
        </authorList>
    </citation>
    <scope>NUCLEOTIDE SEQUENCE [LARGE SCALE GENOMIC DNA]</scope>
    <source>
        <strain evidence="2 3">S95</strain>
    </source>
</reference>
<organism evidence="2 3">
    <name type="scientific">Thermosulfurimonas dismutans</name>
    <dbReference type="NCBI Taxonomy" id="999894"/>
    <lineage>
        <taxon>Bacteria</taxon>
        <taxon>Pseudomonadati</taxon>
        <taxon>Thermodesulfobacteriota</taxon>
        <taxon>Thermodesulfobacteria</taxon>
        <taxon>Thermodesulfobacteriales</taxon>
        <taxon>Thermodesulfobacteriaceae</taxon>
        <taxon>Thermosulfurimonas</taxon>
    </lineage>
</organism>
<evidence type="ECO:0000313" key="3">
    <source>
        <dbReference type="Proteomes" id="UP000078390"/>
    </source>
</evidence>
<evidence type="ECO:0000259" key="1">
    <source>
        <dbReference type="SMART" id="SM00834"/>
    </source>
</evidence>
<dbReference type="OrthoDB" id="9813321at2"/>
<protein>
    <recommendedName>
        <fullName evidence="1">Putative regulatory protein FmdB zinc ribbon domain-containing protein</fullName>
    </recommendedName>
</protein>
<dbReference type="STRING" id="999894.TDIS_1422"/>
<feature type="domain" description="Putative regulatory protein FmdB zinc ribbon" evidence="1">
    <location>
        <begin position="1"/>
        <end position="43"/>
    </location>
</feature>
<dbReference type="SMART" id="SM00834">
    <property type="entry name" value="CxxC_CXXC_SSSS"/>
    <property type="match status" value="1"/>
</dbReference>
<dbReference type="InterPro" id="IPR013429">
    <property type="entry name" value="Regulatory_FmdB_Zinc_ribbon"/>
</dbReference>
<dbReference type="PANTHER" id="PTHR34404">
    <property type="entry name" value="REGULATORY PROTEIN, FMDB FAMILY"/>
    <property type="match status" value="1"/>
</dbReference>
<comment type="caution">
    <text evidence="2">The sequence shown here is derived from an EMBL/GenBank/DDBJ whole genome shotgun (WGS) entry which is preliminary data.</text>
</comment>
<dbReference type="AlphaFoldDB" id="A0A179D3F3"/>
<dbReference type="EMBL" id="LWLG01000010">
    <property type="protein sequence ID" value="OAQ20513.1"/>
    <property type="molecule type" value="Genomic_DNA"/>
</dbReference>
<name>A0A179D3F3_9BACT</name>